<evidence type="ECO:0000259" key="6">
    <source>
        <dbReference type="PROSITE" id="PS51352"/>
    </source>
</evidence>
<accession>A0ABP7ZWN1</accession>
<dbReference type="PANTHER" id="PTHR42852:SF6">
    <property type="entry name" value="THIOL:DISULFIDE INTERCHANGE PROTEIN DSBE"/>
    <property type="match status" value="1"/>
</dbReference>
<reference evidence="8" key="1">
    <citation type="journal article" date="2019" name="Int. J. Syst. Evol. Microbiol.">
        <title>The Global Catalogue of Microorganisms (GCM) 10K type strain sequencing project: providing services to taxonomists for standard genome sequencing and annotation.</title>
        <authorList>
            <consortium name="The Broad Institute Genomics Platform"/>
            <consortium name="The Broad Institute Genome Sequencing Center for Infectious Disease"/>
            <person name="Wu L."/>
            <person name="Ma J."/>
        </authorList>
    </citation>
    <scope>NUCLEOTIDE SEQUENCE [LARGE SCALE GENOMIC DNA]</scope>
    <source>
        <strain evidence="8">JCM 16722</strain>
    </source>
</reference>
<dbReference type="InterPro" id="IPR050553">
    <property type="entry name" value="Thioredoxin_ResA/DsbE_sf"/>
</dbReference>
<name>A0ABP7ZWN1_9SPHI</name>
<evidence type="ECO:0000256" key="3">
    <source>
        <dbReference type="ARBA" id="ARBA00023157"/>
    </source>
</evidence>
<dbReference type="Pfam" id="PF14289">
    <property type="entry name" value="DUF4369"/>
    <property type="match status" value="1"/>
</dbReference>
<evidence type="ECO:0000256" key="4">
    <source>
        <dbReference type="ARBA" id="ARBA00023284"/>
    </source>
</evidence>
<dbReference type="SUPFAM" id="SSF52833">
    <property type="entry name" value="Thioredoxin-like"/>
    <property type="match status" value="1"/>
</dbReference>
<evidence type="ECO:0000256" key="1">
    <source>
        <dbReference type="ARBA" id="ARBA00004196"/>
    </source>
</evidence>
<proteinExistence type="predicted"/>
<dbReference type="InterPro" id="IPR025380">
    <property type="entry name" value="DUF4369"/>
</dbReference>
<dbReference type="InterPro" id="IPR013766">
    <property type="entry name" value="Thioredoxin_domain"/>
</dbReference>
<dbReference type="RefSeq" id="WP_346085079.1">
    <property type="nucleotide sequence ID" value="NZ_BAAAZK010000002.1"/>
</dbReference>
<dbReference type="Pfam" id="PF00578">
    <property type="entry name" value="AhpC-TSA"/>
    <property type="match status" value="1"/>
</dbReference>
<evidence type="ECO:0000256" key="2">
    <source>
        <dbReference type="ARBA" id="ARBA00022748"/>
    </source>
</evidence>
<evidence type="ECO:0000313" key="7">
    <source>
        <dbReference type="EMBL" id="GAA4172194.1"/>
    </source>
</evidence>
<feature type="signal peptide" evidence="5">
    <location>
        <begin position="1"/>
        <end position="19"/>
    </location>
</feature>
<keyword evidence="2" id="KW-0201">Cytochrome c-type biogenesis</keyword>
<comment type="caution">
    <text evidence="7">The sequence shown here is derived from an EMBL/GenBank/DDBJ whole genome shotgun (WGS) entry which is preliminary data.</text>
</comment>
<dbReference type="PROSITE" id="PS51352">
    <property type="entry name" value="THIOREDOXIN_2"/>
    <property type="match status" value="1"/>
</dbReference>
<keyword evidence="5" id="KW-0732">Signal</keyword>
<comment type="subcellular location">
    <subcellularLocation>
        <location evidence="1">Cell envelope</location>
    </subcellularLocation>
</comment>
<protein>
    <submittedName>
        <fullName evidence="7">TlpA disulfide reductase family protein</fullName>
    </submittedName>
</protein>
<keyword evidence="3" id="KW-1015">Disulfide bond</keyword>
<dbReference type="CDD" id="cd02966">
    <property type="entry name" value="TlpA_like_family"/>
    <property type="match status" value="1"/>
</dbReference>
<evidence type="ECO:0000313" key="8">
    <source>
        <dbReference type="Proteomes" id="UP001500167"/>
    </source>
</evidence>
<feature type="domain" description="Thioredoxin" evidence="6">
    <location>
        <begin position="240"/>
        <end position="380"/>
    </location>
</feature>
<dbReference type="InterPro" id="IPR000866">
    <property type="entry name" value="AhpC/TSA"/>
</dbReference>
<gene>
    <name evidence="7" type="ORF">GCM10022218_13390</name>
</gene>
<keyword evidence="8" id="KW-1185">Reference proteome</keyword>
<dbReference type="Proteomes" id="UP001500167">
    <property type="component" value="Unassembled WGS sequence"/>
</dbReference>
<dbReference type="Gene3D" id="3.40.30.10">
    <property type="entry name" value="Glutaredoxin"/>
    <property type="match status" value="1"/>
</dbReference>
<feature type="chain" id="PRO_5047280723" evidence="5">
    <location>
        <begin position="20"/>
        <end position="380"/>
    </location>
</feature>
<dbReference type="EMBL" id="BAAAZK010000002">
    <property type="protein sequence ID" value="GAA4172194.1"/>
    <property type="molecule type" value="Genomic_DNA"/>
</dbReference>
<evidence type="ECO:0000256" key="5">
    <source>
        <dbReference type="SAM" id="SignalP"/>
    </source>
</evidence>
<sequence>MIKITIATLASLAALCANAQQSFSIQGQLSGHHDGKKVLLQYPNPEGLKDPIKDSTYVKNGAFKFKGKLFKDVEQAILILSEPNENVDLSEYWKYYERDLQYIMLENDSFQLSGPTIKQAHITGGKVQADFNLLNEQLKPWKERMQLLSQESLKLSRSGQEKAAEALWPKMKPITAEIEQIENNFRISHPDSFVSLYLIDMKGGIDHPDFESQFNALSPRVQNSDLGKKMDSTWKATQVVAAGNKALDFTLNSTQGQPVSLSSFKGKYVLLDFWASWCSPCRDLHPHMIKVYEKYKNKNFEIVAVSMDSKKEAWLKAIKQDGIPWIQLSDLKGLKNQAAILYGITGIPQNFLIDPDGIIIGKELKGEALDKRLAEVLDVK</sequence>
<keyword evidence="4" id="KW-0676">Redox-active center</keyword>
<dbReference type="InterPro" id="IPR036249">
    <property type="entry name" value="Thioredoxin-like_sf"/>
</dbReference>
<dbReference type="PANTHER" id="PTHR42852">
    <property type="entry name" value="THIOL:DISULFIDE INTERCHANGE PROTEIN DSBE"/>
    <property type="match status" value="1"/>
</dbReference>
<organism evidence="7 8">
    <name type="scientific">Sphingobacterium ginsenosidimutans</name>
    <dbReference type="NCBI Taxonomy" id="687845"/>
    <lineage>
        <taxon>Bacteria</taxon>
        <taxon>Pseudomonadati</taxon>
        <taxon>Bacteroidota</taxon>
        <taxon>Sphingobacteriia</taxon>
        <taxon>Sphingobacteriales</taxon>
        <taxon>Sphingobacteriaceae</taxon>
        <taxon>Sphingobacterium</taxon>
    </lineage>
</organism>